<reference evidence="3 4" key="1">
    <citation type="submission" date="2017-08" db="EMBL/GenBank/DDBJ databases">
        <title>The complete genome sequence of Nocardiopsis gilva YIM 90087.</title>
        <authorList>
            <person name="Yin M."/>
            <person name="Tang S."/>
        </authorList>
    </citation>
    <scope>NUCLEOTIDE SEQUENCE [LARGE SCALE GENOMIC DNA]</scope>
    <source>
        <strain evidence="3 4">YIM 90087</strain>
    </source>
</reference>
<keyword evidence="4" id="KW-1185">Reference proteome</keyword>
<accession>A0A223S597</accession>
<dbReference type="EMBL" id="CP022753">
    <property type="protein sequence ID" value="ASU83288.1"/>
    <property type="molecule type" value="Genomic_DNA"/>
</dbReference>
<evidence type="ECO:0000313" key="4">
    <source>
        <dbReference type="Proteomes" id="UP000215005"/>
    </source>
</evidence>
<name>A0A223S597_9ACTN</name>
<evidence type="ECO:0000259" key="2">
    <source>
        <dbReference type="Pfam" id="PF08327"/>
    </source>
</evidence>
<evidence type="ECO:0000313" key="3">
    <source>
        <dbReference type="EMBL" id="ASU83288.1"/>
    </source>
</evidence>
<protein>
    <recommendedName>
        <fullName evidence="2">Activator of Hsp90 ATPase homologue 1/2-like C-terminal domain-containing protein</fullName>
    </recommendedName>
</protein>
<dbReference type="RefSeq" id="WP_017617136.1">
    <property type="nucleotide sequence ID" value="NZ_ANBG01000049.1"/>
</dbReference>
<comment type="similarity">
    <text evidence="1">Belongs to the AHA1 family.</text>
</comment>
<dbReference type="Proteomes" id="UP000215005">
    <property type="component" value="Chromosome"/>
</dbReference>
<dbReference type="Pfam" id="PF08327">
    <property type="entry name" value="AHSA1"/>
    <property type="match status" value="1"/>
</dbReference>
<feature type="domain" description="Activator of Hsp90 ATPase homologue 1/2-like C-terminal" evidence="2">
    <location>
        <begin position="14"/>
        <end position="140"/>
    </location>
</feature>
<organism evidence="3 4">
    <name type="scientific">Nocardiopsis gilva YIM 90087</name>
    <dbReference type="NCBI Taxonomy" id="1235441"/>
    <lineage>
        <taxon>Bacteria</taxon>
        <taxon>Bacillati</taxon>
        <taxon>Actinomycetota</taxon>
        <taxon>Actinomycetes</taxon>
        <taxon>Streptosporangiales</taxon>
        <taxon>Nocardiopsidaceae</taxon>
        <taxon>Nocardiopsis</taxon>
    </lineage>
</organism>
<sequence>MSTTATASTEVACDPETAFTVFTSDIGSWWKRGTPYWNDPERALELRFEPEAGGRFIEVHDKESGEGFEIGRVLAWEPGKRLVFTWRQRSWEDDESTEVEVNFEPTEEGTRVTVEHSGWDRVRSAFPGVVEGYTHGWNELLGFYAETATTR</sequence>
<dbReference type="Gene3D" id="3.30.530.20">
    <property type="match status" value="1"/>
</dbReference>
<dbReference type="SUPFAM" id="SSF55961">
    <property type="entry name" value="Bet v1-like"/>
    <property type="match status" value="1"/>
</dbReference>
<dbReference type="KEGG" id="ngv:CDO52_11315"/>
<dbReference type="InterPro" id="IPR013538">
    <property type="entry name" value="ASHA1/2-like_C"/>
</dbReference>
<dbReference type="AlphaFoldDB" id="A0A223S597"/>
<gene>
    <name evidence="3" type="ORF">CDO52_11315</name>
</gene>
<evidence type="ECO:0000256" key="1">
    <source>
        <dbReference type="ARBA" id="ARBA00006817"/>
    </source>
</evidence>
<proteinExistence type="inferred from homology"/>
<dbReference type="OrthoDB" id="268331at2"/>
<dbReference type="InterPro" id="IPR023393">
    <property type="entry name" value="START-like_dom_sf"/>
</dbReference>